<dbReference type="EMBL" id="BGPR01000738">
    <property type="protein sequence ID" value="GBM33629.1"/>
    <property type="molecule type" value="Genomic_DNA"/>
</dbReference>
<dbReference type="OrthoDB" id="6781784at2759"/>
<keyword evidence="3" id="KW-1185">Reference proteome</keyword>
<proteinExistence type="predicted"/>
<dbReference type="AlphaFoldDB" id="A0A4Y2EZC4"/>
<evidence type="ECO:0000313" key="2">
    <source>
        <dbReference type="EMBL" id="GBM33629.1"/>
    </source>
</evidence>
<evidence type="ECO:0000256" key="1">
    <source>
        <dbReference type="SAM" id="MobiDB-lite"/>
    </source>
</evidence>
<name>A0A4Y2EZC4_ARAVE</name>
<reference evidence="2 3" key="1">
    <citation type="journal article" date="2019" name="Sci. Rep.">
        <title>Orb-weaving spider Araneus ventricosus genome elucidates the spidroin gene catalogue.</title>
        <authorList>
            <person name="Kono N."/>
            <person name="Nakamura H."/>
            <person name="Ohtoshi R."/>
            <person name="Moran D.A.P."/>
            <person name="Shinohara A."/>
            <person name="Yoshida Y."/>
            <person name="Fujiwara M."/>
            <person name="Mori M."/>
            <person name="Tomita M."/>
            <person name="Arakawa K."/>
        </authorList>
    </citation>
    <scope>NUCLEOTIDE SEQUENCE [LARGE SCALE GENOMIC DNA]</scope>
</reference>
<accession>A0A4Y2EZC4</accession>
<gene>
    <name evidence="2" type="ORF">AVEN_203674_1</name>
</gene>
<organism evidence="2 3">
    <name type="scientific">Araneus ventricosus</name>
    <name type="common">Orbweaver spider</name>
    <name type="synonym">Epeira ventricosa</name>
    <dbReference type="NCBI Taxonomy" id="182803"/>
    <lineage>
        <taxon>Eukaryota</taxon>
        <taxon>Metazoa</taxon>
        <taxon>Ecdysozoa</taxon>
        <taxon>Arthropoda</taxon>
        <taxon>Chelicerata</taxon>
        <taxon>Arachnida</taxon>
        <taxon>Araneae</taxon>
        <taxon>Araneomorphae</taxon>
        <taxon>Entelegynae</taxon>
        <taxon>Araneoidea</taxon>
        <taxon>Araneidae</taxon>
        <taxon>Araneus</taxon>
    </lineage>
</organism>
<dbReference type="Proteomes" id="UP000499080">
    <property type="component" value="Unassembled WGS sequence"/>
</dbReference>
<evidence type="ECO:0000313" key="3">
    <source>
        <dbReference type="Proteomes" id="UP000499080"/>
    </source>
</evidence>
<protein>
    <submittedName>
        <fullName evidence="2">Uncharacterized protein</fullName>
    </submittedName>
</protein>
<feature type="region of interest" description="Disordered" evidence="1">
    <location>
        <begin position="1"/>
        <end position="44"/>
    </location>
</feature>
<comment type="caution">
    <text evidence="2">The sequence shown here is derived from an EMBL/GenBank/DDBJ whole genome shotgun (WGS) entry which is preliminary data.</text>
</comment>
<sequence>MTSKESKQKRSKKKIYSSESDDSSKSSIDFINKPGPSGCDTKDNLQVRPGAYVLVNVFSDKRSKGHYRYVGVCHQYDAEDGELKVA</sequence>